<dbReference type="EMBL" id="CAJOBC010117989">
    <property type="protein sequence ID" value="CAF4561123.1"/>
    <property type="molecule type" value="Genomic_DNA"/>
</dbReference>
<keyword evidence="1" id="KW-0732">Signal</keyword>
<evidence type="ECO:0000313" key="3">
    <source>
        <dbReference type="EMBL" id="CAF4561123.1"/>
    </source>
</evidence>
<gene>
    <name evidence="2" type="ORF">GPM918_LOCUS45130</name>
    <name evidence="3" type="ORF">SRO942_LOCUS47388</name>
</gene>
<keyword evidence="4" id="KW-1185">Reference proteome</keyword>
<dbReference type="OrthoDB" id="9998312at2759"/>
<dbReference type="EMBL" id="CAJNOQ010048603">
    <property type="protein sequence ID" value="CAF1644229.1"/>
    <property type="molecule type" value="Genomic_DNA"/>
</dbReference>
<protein>
    <submittedName>
        <fullName evidence="2">Uncharacterized protein</fullName>
    </submittedName>
</protein>
<organism evidence="2 4">
    <name type="scientific">Didymodactylos carnosus</name>
    <dbReference type="NCBI Taxonomy" id="1234261"/>
    <lineage>
        <taxon>Eukaryota</taxon>
        <taxon>Metazoa</taxon>
        <taxon>Spiralia</taxon>
        <taxon>Gnathifera</taxon>
        <taxon>Rotifera</taxon>
        <taxon>Eurotatoria</taxon>
        <taxon>Bdelloidea</taxon>
        <taxon>Philodinida</taxon>
        <taxon>Philodinidae</taxon>
        <taxon>Didymodactylos</taxon>
    </lineage>
</organism>
<proteinExistence type="predicted"/>
<dbReference type="AlphaFoldDB" id="A0A816E878"/>
<comment type="caution">
    <text evidence="2">The sequence shown here is derived from an EMBL/GenBank/DDBJ whole genome shotgun (WGS) entry which is preliminary data.</text>
</comment>
<sequence length="127" mass="14634">MRGGVLLNNYLLHFVLWHPLDTLNTKTSTDYDNLTIVINPKPPKRSDAAVIPFRRYVKCLNSVRQPQFFTNGLNAWLEQGKQEIYFTQQNARCIGSMIDDCSISDAIRLDIEAESTKLPMMCKLWII</sequence>
<evidence type="ECO:0000256" key="1">
    <source>
        <dbReference type="SAM" id="SignalP"/>
    </source>
</evidence>
<feature type="chain" id="PRO_5035688622" evidence="1">
    <location>
        <begin position="23"/>
        <end position="127"/>
    </location>
</feature>
<evidence type="ECO:0000313" key="4">
    <source>
        <dbReference type="Proteomes" id="UP000663829"/>
    </source>
</evidence>
<feature type="non-terminal residue" evidence="2">
    <location>
        <position position="1"/>
    </location>
</feature>
<accession>A0A816E878</accession>
<name>A0A816E878_9BILA</name>
<feature type="signal peptide" evidence="1">
    <location>
        <begin position="1"/>
        <end position="22"/>
    </location>
</feature>
<dbReference type="Proteomes" id="UP000681722">
    <property type="component" value="Unassembled WGS sequence"/>
</dbReference>
<feature type="non-terminal residue" evidence="2">
    <location>
        <position position="127"/>
    </location>
</feature>
<dbReference type="Proteomes" id="UP000663829">
    <property type="component" value="Unassembled WGS sequence"/>
</dbReference>
<evidence type="ECO:0000313" key="2">
    <source>
        <dbReference type="EMBL" id="CAF1644229.1"/>
    </source>
</evidence>
<reference evidence="2" key="1">
    <citation type="submission" date="2021-02" db="EMBL/GenBank/DDBJ databases">
        <authorList>
            <person name="Nowell W R."/>
        </authorList>
    </citation>
    <scope>NUCLEOTIDE SEQUENCE</scope>
</reference>